<reference evidence="7 8" key="1">
    <citation type="submission" date="2018-12" db="EMBL/GenBank/DDBJ databases">
        <authorList>
            <consortium name="Pathogen Informatics"/>
        </authorList>
    </citation>
    <scope>NUCLEOTIDE SEQUENCE [LARGE SCALE GENOMIC DNA]</scope>
    <source>
        <strain evidence="7 8">NCTC12967</strain>
    </source>
</reference>
<dbReference type="EMBL" id="LR134406">
    <property type="protein sequence ID" value="VEH69890.1"/>
    <property type="molecule type" value="Genomic_DNA"/>
</dbReference>
<comment type="subcellular location">
    <subcellularLocation>
        <location evidence="1">Membrane</location>
        <topology evidence="1">Multi-pass membrane protein</topology>
    </subcellularLocation>
</comment>
<dbReference type="InterPro" id="IPR051784">
    <property type="entry name" value="Nod_factor_ABC_transporter"/>
</dbReference>
<sequence length="279" mass="29477">MTRATHPTFLAILRAALVQVRGDLRPAFVGAGIFTAFLPALLILWLSRLNLIGGPGTDSLTVAGFVGSWSCMIVIQVGAETYMDRVGGALLRVRVLPHGPMVWAIGKTISTAAILVVSQVILLVLGMFLLNGFPLGWGQLIPVVGLAIVASLAAAPIGFLSGAVARGSNLQMLSYVLVFALLGTSGAAIPLVTLPGWVQVIQQALPFYWSGHLTRWALVGDPAWEVGGSFQPLLAFCVLTAWVLVGFPVAAALVRRGFRKESIGRLSRMQTNIRSLAGG</sequence>
<evidence type="ECO:0000256" key="2">
    <source>
        <dbReference type="ARBA" id="ARBA00022692"/>
    </source>
</evidence>
<evidence type="ECO:0000256" key="3">
    <source>
        <dbReference type="ARBA" id="ARBA00022989"/>
    </source>
</evidence>
<evidence type="ECO:0000256" key="4">
    <source>
        <dbReference type="ARBA" id="ARBA00023136"/>
    </source>
</evidence>
<proteinExistence type="predicted"/>
<feature type="transmembrane region" description="Helical" evidence="5">
    <location>
        <begin position="100"/>
        <end position="128"/>
    </location>
</feature>
<evidence type="ECO:0000256" key="5">
    <source>
        <dbReference type="SAM" id="Phobius"/>
    </source>
</evidence>
<dbReference type="PANTHER" id="PTHR43229">
    <property type="entry name" value="NODULATION PROTEIN J"/>
    <property type="match status" value="1"/>
</dbReference>
<feature type="transmembrane region" description="Helical" evidence="5">
    <location>
        <begin position="233"/>
        <end position="254"/>
    </location>
</feature>
<dbReference type="GeneID" id="64406648"/>
<accession>A0A3S4ZS88</accession>
<keyword evidence="3 5" id="KW-1133">Transmembrane helix</keyword>
<protein>
    <submittedName>
        <fullName evidence="7">ABC-type uncharacterized transport system, permease component</fullName>
    </submittedName>
</protein>
<feature type="transmembrane region" description="Helical" evidence="5">
    <location>
        <begin position="140"/>
        <end position="160"/>
    </location>
</feature>
<evidence type="ECO:0000313" key="8">
    <source>
        <dbReference type="Proteomes" id="UP000273044"/>
    </source>
</evidence>
<keyword evidence="2 5" id="KW-0812">Transmembrane</keyword>
<dbReference type="PANTHER" id="PTHR43229:SF2">
    <property type="entry name" value="NODULATION PROTEIN J"/>
    <property type="match status" value="1"/>
</dbReference>
<dbReference type="AlphaFoldDB" id="A0A3S4ZS88"/>
<keyword evidence="8" id="KW-1185">Reference proteome</keyword>
<name>A0A3S4ZS88_9ACTN</name>
<evidence type="ECO:0000313" key="7">
    <source>
        <dbReference type="EMBL" id="VEH69890.1"/>
    </source>
</evidence>
<feature type="transmembrane region" description="Helical" evidence="5">
    <location>
        <begin position="59"/>
        <end position="79"/>
    </location>
</feature>
<evidence type="ECO:0000259" key="6">
    <source>
        <dbReference type="Pfam" id="PF12698"/>
    </source>
</evidence>
<dbReference type="InterPro" id="IPR013525">
    <property type="entry name" value="ABC2_TM"/>
</dbReference>
<dbReference type="GO" id="GO:0140359">
    <property type="term" value="F:ABC-type transporter activity"/>
    <property type="evidence" value="ECO:0007669"/>
    <property type="project" value="InterPro"/>
</dbReference>
<feature type="transmembrane region" description="Helical" evidence="5">
    <location>
        <begin position="172"/>
        <end position="198"/>
    </location>
</feature>
<gene>
    <name evidence="7" type="ORF">NCTC12967_01170</name>
</gene>
<dbReference type="Pfam" id="PF12698">
    <property type="entry name" value="ABC2_membrane_3"/>
    <property type="match status" value="1"/>
</dbReference>
<feature type="domain" description="ABC-2 type transporter transmembrane" evidence="6">
    <location>
        <begin position="63"/>
        <end position="243"/>
    </location>
</feature>
<keyword evidence="4 5" id="KW-0472">Membrane</keyword>
<dbReference type="GO" id="GO:0016020">
    <property type="term" value="C:membrane"/>
    <property type="evidence" value="ECO:0007669"/>
    <property type="project" value="UniProtKB-SubCell"/>
</dbReference>
<dbReference type="Proteomes" id="UP000273044">
    <property type="component" value="Chromosome"/>
</dbReference>
<organism evidence="7 8">
    <name type="scientific">Arachnia propionica</name>
    <dbReference type="NCBI Taxonomy" id="1750"/>
    <lineage>
        <taxon>Bacteria</taxon>
        <taxon>Bacillati</taxon>
        <taxon>Actinomycetota</taxon>
        <taxon>Actinomycetes</taxon>
        <taxon>Propionibacteriales</taxon>
        <taxon>Propionibacteriaceae</taxon>
        <taxon>Arachnia</taxon>
    </lineage>
</organism>
<evidence type="ECO:0000256" key="1">
    <source>
        <dbReference type="ARBA" id="ARBA00004141"/>
    </source>
</evidence>
<dbReference type="RefSeq" id="WP_061787087.1">
    <property type="nucleotide sequence ID" value="NZ_CAJZDL010000001.1"/>
</dbReference>
<feature type="transmembrane region" description="Helical" evidence="5">
    <location>
        <begin position="27"/>
        <end position="47"/>
    </location>
</feature>